<comment type="caution">
    <text evidence="1">The sequence shown here is derived from an EMBL/GenBank/DDBJ whole genome shotgun (WGS) entry which is preliminary data.</text>
</comment>
<evidence type="ECO:0000313" key="1">
    <source>
        <dbReference type="EMBL" id="KAK1585145.1"/>
    </source>
</evidence>
<dbReference type="GeneID" id="85436310"/>
<organism evidence="1 2">
    <name type="scientific">Colletotrichum navitas</name>
    <dbReference type="NCBI Taxonomy" id="681940"/>
    <lineage>
        <taxon>Eukaryota</taxon>
        <taxon>Fungi</taxon>
        <taxon>Dikarya</taxon>
        <taxon>Ascomycota</taxon>
        <taxon>Pezizomycotina</taxon>
        <taxon>Sordariomycetes</taxon>
        <taxon>Hypocreomycetidae</taxon>
        <taxon>Glomerellales</taxon>
        <taxon>Glomerellaceae</taxon>
        <taxon>Colletotrichum</taxon>
        <taxon>Colletotrichum graminicola species complex</taxon>
    </lineage>
</organism>
<proteinExistence type="predicted"/>
<dbReference type="EMBL" id="JAHLJV010000047">
    <property type="protein sequence ID" value="KAK1585145.1"/>
    <property type="molecule type" value="Genomic_DNA"/>
</dbReference>
<reference evidence="1" key="1">
    <citation type="submission" date="2021-06" db="EMBL/GenBank/DDBJ databases">
        <title>Comparative genomics, transcriptomics and evolutionary studies reveal genomic signatures of adaptation to plant cell wall in hemibiotrophic fungi.</title>
        <authorList>
            <consortium name="DOE Joint Genome Institute"/>
            <person name="Baroncelli R."/>
            <person name="Diaz J.F."/>
            <person name="Benocci T."/>
            <person name="Peng M."/>
            <person name="Battaglia E."/>
            <person name="Haridas S."/>
            <person name="Andreopoulos W."/>
            <person name="Labutti K."/>
            <person name="Pangilinan J."/>
            <person name="Floch G.L."/>
            <person name="Makela M.R."/>
            <person name="Henrissat B."/>
            <person name="Grigoriev I.V."/>
            <person name="Crouch J.A."/>
            <person name="De Vries R.P."/>
            <person name="Sukno S.A."/>
            <person name="Thon M.R."/>
        </authorList>
    </citation>
    <scope>NUCLEOTIDE SEQUENCE</scope>
    <source>
        <strain evidence="1">CBS 125086</strain>
    </source>
</reference>
<gene>
    <name evidence="1" type="ORF">LY79DRAFT_275718</name>
</gene>
<accession>A0AAD8V3Q5</accession>
<dbReference type="AlphaFoldDB" id="A0AAD8V3Q5"/>
<dbReference type="RefSeq" id="XP_060412189.1">
    <property type="nucleotide sequence ID" value="XM_060552070.1"/>
</dbReference>
<evidence type="ECO:0000313" key="2">
    <source>
        <dbReference type="Proteomes" id="UP001230504"/>
    </source>
</evidence>
<sequence length="72" mass="8229">MQSCNQIVPMLFRIDNINPKVKRARNMLHAASGCLDASPTYPRRRRNAVVVPIVLLNQPLPPRLVRRSHTTE</sequence>
<dbReference type="Proteomes" id="UP001230504">
    <property type="component" value="Unassembled WGS sequence"/>
</dbReference>
<name>A0AAD8V3Q5_9PEZI</name>
<keyword evidence="2" id="KW-1185">Reference proteome</keyword>
<protein>
    <submittedName>
        <fullName evidence="1">Uncharacterized protein</fullName>
    </submittedName>
</protein>